<protein>
    <submittedName>
        <fullName evidence="4">Cellulose biosynthesis cyclic di-GMP-binding regulatory protein BcsB</fullName>
    </submittedName>
</protein>
<feature type="signal peptide" evidence="3">
    <location>
        <begin position="1"/>
        <end position="17"/>
    </location>
</feature>
<feature type="chain" id="PRO_5046902929" evidence="3">
    <location>
        <begin position="18"/>
        <end position="632"/>
    </location>
</feature>
<sequence>MATSVAAVLMGLAVPLAGPLVGPLAEPAAAARTTLPGGLDTTSLQTATVSVPVPAGVDPRWVTGALTVGEGSRGTVNLLVDGRVVRSVPARPWQRVALPVGRDDVRPDGTISLGVRFRPEGDRSGCRPVEEHEVRLTNLALLHQGAEAVDLDPAGFLPAAASRVDVVVPRNASDDVLDAALAAVGALAARYRAGVPVALTTADVVLPRTGAGQRVVRIGPGEAGSAPTTTAAVRFGLPNLSITGSGDDLRRAVLDVLAPAGDTTPRPAADSGAGAPAPVTRTLRELGATGRDTVLSGYGRSASVLEVPQDAFGGPVDRLDLQLTGTTTDVPAGTQARLDTYLDGRLVDSATLDEGGDLAVTTTVPGSRLAASTRLELVLTAVPEGGCASGTLLPLSVELDPDASVLTAELDARADGRGFTELPQALAGRLPVGLRGEGPDRTLAAADAALVVAGLQRAAAYPLEVGVVDPDELLADGHGLLVGAGAEDLDAADARLRPDPEGAPGAALQTARGPGRPLLVLGTLGPGSGRLRTWAADQVVRDGWQALTGDVLVSSGGAARPLAGLDPATVPGTSADATPSATADKDPEQRSYTAVAVAGAGLLVLVVGARSLLVLRRRRSAGTGVSGPAPRP</sequence>
<comment type="caution">
    <text evidence="4">The sequence shown here is derived from an EMBL/GenBank/DDBJ whole genome shotgun (WGS) entry which is preliminary data.</text>
</comment>
<dbReference type="RefSeq" id="WP_300959039.1">
    <property type="nucleotide sequence ID" value="NZ_JAUHJR010000001.1"/>
</dbReference>
<accession>A0ABT8EPU0</accession>
<feature type="region of interest" description="Disordered" evidence="1">
    <location>
        <begin position="563"/>
        <end position="588"/>
    </location>
</feature>
<keyword evidence="2" id="KW-0812">Transmembrane</keyword>
<organism evidence="4 5">
    <name type="scientific">Nocardioides abyssi</name>
    <dbReference type="NCBI Taxonomy" id="3058370"/>
    <lineage>
        <taxon>Bacteria</taxon>
        <taxon>Bacillati</taxon>
        <taxon>Actinomycetota</taxon>
        <taxon>Actinomycetes</taxon>
        <taxon>Propionibacteriales</taxon>
        <taxon>Nocardioidaceae</taxon>
        <taxon>Nocardioides</taxon>
    </lineage>
</organism>
<keyword evidence="3" id="KW-0732">Signal</keyword>
<keyword evidence="2" id="KW-1133">Transmembrane helix</keyword>
<feature type="transmembrane region" description="Helical" evidence="2">
    <location>
        <begin position="592"/>
        <end position="613"/>
    </location>
</feature>
<name>A0ABT8EPU0_9ACTN</name>
<evidence type="ECO:0000256" key="3">
    <source>
        <dbReference type="SAM" id="SignalP"/>
    </source>
</evidence>
<evidence type="ECO:0000313" key="5">
    <source>
        <dbReference type="Proteomes" id="UP001168537"/>
    </source>
</evidence>
<reference evidence="4" key="1">
    <citation type="submission" date="2023-06" db="EMBL/GenBank/DDBJ databases">
        <title>Draft genome sequence of Nocardioides sp. SOB72.</title>
        <authorList>
            <person name="Zhang G."/>
        </authorList>
    </citation>
    <scope>NUCLEOTIDE SEQUENCE</scope>
    <source>
        <strain evidence="4">SOB72</strain>
    </source>
</reference>
<feature type="compositionally biased region" description="Low complexity" evidence="1">
    <location>
        <begin position="573"/>
        <end position="582"/>
    </location>
</feature>
<evidence type="ECO:0000256" key="1">
    <source>
        <dbReference type="SAM" id="MobiDB-lite"/>
    </source>
</evidence>
<evidence type="ECO:0000313" key="4">
    <source>
        <dbReference type="EMBL" id="MDN4160172.1"/>
    </source>
</evidence>
<dbReference type="Proteomes" id="UP001168537">
    <property type="component" value="Unassembled WGS sequence"/>
</dbReference>
<keyword evidence="5" id="KW-1185">Reference proteome</keyword>
<evidence type="ECO:0000256" key="2">
    <source>
        <dbReference type="SAM" id="Phobius"/>
    </source>
</evidence>
<gene>
    <name evidence="4" type="ORF">QWY29_02305</name>
</gene>
<proteinExistence type="predicted"/>
<dbReference type="EMBL" id="JAUHJR010000001">
    <property type="protein sequence ID" value="MDN4160172.1"/>
    <property type="molecule type" value="Genomic_DNA"/>
</dbReference>
<keyword evidence="2" id="KW-0472">Membrane</keyword>